<gene>
    <name evidence="3" type="ORF">NHX12_020076</name>
</gene>
<dbReference type="PANTHER" id="PTHR28604">
    <property type="match status" value="1"/>
</dbReference>
<feature type="region of interest" description="Disordered" evidence="1">
    <location>
        <begin position="126"/>
        <end position="158"/>
    </location>
</feature>
<dbReference type="InterPro" id="IPR027904">
    <property type="entry name" value="DUF4587"/>
</dbReference>
<evidence type="ECO:0000313" key="3">
    <source>
        <dbReference type="EMBL" id="KAJ3613830.1"/>
    </source>
</evidence>
<protein>
    <recommendedName>
        <fullName evidence="2">DUF4587 domain-containing protein</fullName>
    </recommendedName>
</protein>
<evidence type="ECO:0000313" key="4">
    <source>
        <dbReference type="Proteomes" id="UP001148018"/>
    </source>
</evidence>
<name>A0A9Q0EUR7_9TELE</name>
<dbReference type="PANTHER" id="PTHR28604:SF2">
    <property type="entry name" value="RIKEN CDNA 2610028H24 GENE"/>
    <property type="match status" value="1"/>
</dbReference>
<feature type="domain" description="DUF4587" evidence="2">
    <location>
        <begin position="161"/>
        <end position="227"/>
    </location>
</feature>
<dbReference type="InterPro" id="IPR038915">
    <property type="entry name" value="PRR29-like"/>
</dbReference>
<dbReference type="EMBL" id="JANIIK010000035">
    <property type="protein sequence ID" value="KAJ3613830.1"/>
    <property type="molecule type" value="Genomic_DNA"/>
</dbReference>
<dbReference type="AlphaFoldDB" id="A0A9Q0EUR7"/>
<comment type="caution">
    <text evidence="3">The sequence shown here is derived from an EMBL/GenBank/DDBJ whole genome shotgun (WGS) entry which is preliminary data.</text>
</comment>
<reference evidence="3" key="1">
    <citation type="submission" date="2022-07" db="EMBL/GenBank/DDBJ databases">
        <title>Chromosome-level genome of Muraenolepis orangiensis.</title>
        <authorList>
            <person name="Kim J."/>
        </authorList>
    </citation>
    <scope>NUCLEOTIDE SEQUENCE</scope>
    <source>
        <strain evidence="3">KU_S4_2022</strain>
        <tissue evidence="3">Muscle</tissue>
    </source>
</reference>
<proteinExistence type="predicted"/>
<dbReference type="OrthoDB" id="8962708at2759"/>
<keyword evidence="4" id="KW-1185">Reference proteome</keyword>
<dbReference type="Pfam" id="PF15248">
    <property type="entry name" value="DUF4587"/>
    <property type="match status" value="1"/>
</dbReference>
<evidence type="ECO:0000259" key="2">
    <source>
        <dbReference type="Pfam" id="PF15248"/>
    </source>
</evidence>
<organism evidence="3 4">
    <name type="scientific">Muraenolepis orangiensis</name>
    <name type="common">Patagonian moray cod</name>
    <dbReference type="NCBI Taxonomy" id="630683"/>
    <lineage>
        <taxon>Eukaryota</taxon>
        <taxon>Metazoa</taxon>
        <taxon>Chordata</taxon>
        <taxon>Craniata</taxon>
        <taxon>Vertebrata</taxon>
        <taxon>Euteleostomi</taxon>
        <taxon>Actinopterygii</taxon>
        <taxon>Neopterygii</taxon>
        <taxon>Teleostei</taxon>
        <taxon>Neoteleostei</taxon>
        <taxon>Acanthomorphata</taxon>
        <taxon>Zeiogadaria</taxon>
        <taxon>Gadariae</taxon>
        <taxon>Gadiformes</taxon>
        <taxon>Muraenolepidoidei</taxon>
        <taxon>Muraenolepididae</taxon>
        <taxon>Muraenolepis</taxon>
    </lineage>
</organism>
<feature type="compositionally biased region" description="Pro residues" evidence="1">
    <location>
        <begin position="135"/>
        <end position="147"/>
    </location>
</feature>
<dbReference type="Proteomes" id="UP001148018">
    <property type="component" value="Unassembled WGS sequence"/>
</dbReference>
<evidence type="ECO:0000256" key="1">
    <source>
        <dbReference type="SAM" id="MobiDB-lite"/>
    </source>
</evidence>
<accession>A0A9Q0EUR7</accession>
<sequence>MTDPLVDQMTQLRLKLIEKKLENERNIMDERAESVQSSRTYDGEMYALHGGVRRKRDLLQRLREQHMLEELRRPPPFPYYQPGPGPVVLPALLPPLHVPAQPLHIIQQQPAISQQQPTFIQQVPLQQQPPMSYQAPPPQFHQAPPPQSHQALPPQSHHGRSIKEDMVEMMLMQNAQMHQIVMQNMMLKALPPLGFPGLSTTFVCSQGPHYWPPVKSKAGAVYHHHHYGPGSAALPPLPTLGYPAWPPMMSPAAPGGQAHGAHLHLPSMHFIHAPPT</sequence>